<gene>
    <name evidence="8" type="ORF">UDIV_3820</name>
</gene>
<dbReference type="InterPro" id="IPR018117">
    <property type="entry name" value="C5_DNA_meth_AS"/>
</dbReference>
<comment type="caution">
    <text evidence="8">The sequence shown here is derived from an EMBL/GenBank/DDBJ whole genome shotgun (WGS) entry which is preliminary data.</text>
</comment>
<dbReference type="RefSeq" id="WP_038102701.1">
    <property type="nucleotide sequence ID" value="NZ_JFDP01000049.1"/>
</dbReference>
<dbReference type="PANTHER" id="PTHR46098">
    <property type="entry name" value="TRNA (CYTOSINE(38)-C(5))-METHYLTRANSFERASE"/>
    <property type="match status" value="1"/>
</dbReference>
<name>A0A084EZ26_9BACT</name>
<dbReference type="GO" id="GO:0032259">
    <property type="term" value="P:methylation"/>
    <property type="evidence" value="ECO:0007669"/>
    <property type="project" value="UniProtKB-KW"/>
</dbReference>
<dbReference type="PROSITE" id="PS51679">
    <property type="entry name" value="SAM_MT_C5"/>
    <property type="match status" value="1"/>
</dbReference>
<evidence type="ECO:0000313" key="9">
    <source>
        <dbReference type="Proteomes" id="UP000028537"/>
    </source>
</evidence>
<dbReference type="Gene3D" id="3.40.50.150">
    <property type="entry name" value="Vaccinia Virus protein VP39"/>
    <property type="match status" value="1"/>
</dbReference>
<dbReference type="OrthoDB" id="9813719at2"/>
<evidence type="ECO:0000256" key="3">
    <source>
        <dbReference type="ARBA" id="ARBA00022691"/>
    </source>
</evidence>
<dbReference type="SUPFAM" id="SSF53335">
    <property type="entry name" value="S-adenosyl-L-methionine-dependent methyltransferases"/>
    <property type="match status" value="1"/>
</dbReference>
<proteinExistence type="inferred from homology"/>
<dbReference type="InterPro" id="IPR050750">
    <property type="entry name" value="C5-MTase"/>
</dbReference>
<keyword evidence="1 5" id="KW-0489">Methyltransferase</keyword>
<dbReference type="InterPro" id="IPR031303">
    <property type="entry name" value="C5_meth_CS"/>
</dbReference>
<comment type="catalytic activity">
    <reaction evidence="7">
        <text>a 2'-deoxycytidine in DNA + S-adenosyl-L-methionine = a 5-methyl-2'-deoxycytidine in DNA + S-adenosyl-L-homocysteine + H(+)</text>
        <dbReference type="Rhea" id="RHEA:13681"/>
        <dbReference type="Rhea" id="RHEA-COMP:11369"/>
        <dbReference type="Rhea" id="RHEA-COMP:11370"/>
        <dbReference type="ChEBI" id="CHEBI:15378"/>
        <dbReference type="ChEBI" id="CHEBI:57856"/>
        <dbReference type="ChEBI" id="CHEBI:59789"/>
        <dbReference type="ChEBI" id="CHEBI:85452"/>
        <dbReference type="ChEBI" id="CHEBI:85454"/>
        <dbReference type="EC" id="2.1.1.37"/>
    </reaction>
</comment>
<evidence type="ECO:0000256" key="7">
    <source>
        <dbReference type="RuleBase" id="RU000417"/>
    </source>
</evidence>
<sequence length="310" mass="35832">MLKIVELFAGIGAIRKAIINLNIPHQVIDCVEIDNNCIKSYNQLYNTNYQPQSVLNYKLKDEPVDILMHGSPCQDFSSAGHNKGGDKDSGTRSSLLFETIRIIKEAKYKPKWVIWENVKAVLNKRHKNAFYNYLKELEDLGYITKYAVLNANDYGIPQKRERLFAISCLDTNYFDFEDLPKSKPQSINHYLDNDVNSKYIVKQPSMLSRIGINVKIIDDYCYTITTKQQRAPNAGIIKLDDGLYRYLTEKECFRLMGFSDDDFNKLRIIYPDKENTTNLILYQQAGNSIVVKLLELILNQINQLNYGQKD</sequence>
<dbReference type="AlphaFoldDB" id="A0A084EZ26"/>
<keyword evidence="2 5" id="KW-0808">Transferase</keyword>
<dbReference type="EMBL" id="JFDP01000049">
    <property type="protein sequence ID" value="KEZ23218.1"/>
    <property type="molecule type" value="Genomic_DNA"/>
</dbReference>
<evidence type="ECO:0000256" key="5">
    <source>
        <dbReference type="PROSITE-ProRule" id="PRU01016"/>
    </source>
</evidence>
<feature type="active site" evidence="5">
    <location>
        <position position="73"/>
    </location>
</feature>
<keyword evidence="3 5" id="KW-0949">S-adenosyl-L-methionine</keyword>
<organism evidence="8 9">
    <name type="scientific">Ureaplasma diversum NCTC 246</name>
    <dbReference type="NCBI Taxonomy" id="1188241"/>
    <lineage>
        <taxon>Bacteria</taxon>
        <taxon>Bacillati</taxon>
        <taxon>Mycoplasmatota</taxon>
        <taxon>Mycoplasmoidales</taxon>
        <taxon>Mycoplasmoidaceae</taxon>
        <taxon>Ureaplasma</taxon>
    </lineage>
</organism>
<dbReference type="InterPro" id="IPR001525">
    <property type="entry name" value="C5_MeTfrase"/>
</dbReference>
<protein>
    <recommendedName>
        <fullName evidence="7">Cytosine-specific methyltransferase</fullName>
        <ecNumber evidence="7">2.1.1.37</ecNumber>
    </recommendedName>
</protein>
<dbReference type="EC" id="2.1.1.37" evidence="7"/>
<dbReference type="NCBIfam" id="TIGR00675">
    <property type="entry name" value="dcm"/>
    <property type="match status" value="1"/>
</dbReference>
<dbReference type="GO" id="GO:0003886">
    <property type="term" value="F:DNA (cytosine-5-)-methyltransferase activity"/>
    <property type="evidence" value="ECO:0007669"/>
    <property type="project" value="UniProtKB-EC"/>
</dbReference>
<dbReference type="PRINTS" id="PR00105">
    <property type="entry name" value="C5METTRFRASE"/>
</dbReference>
<evidence type="ECO:0000313" key="8">
    <source>
        <dbReference type="EMBL" id="KEZ23218.1"/>
    </source>
</evidence>
<reference evidence="8 9" key="1">
    <citation type="submission" date="2014-02" db="EMBL/GenBank/DDBJ databases">
        <title>Genome sequence of Ureaplasma diversum strain 246.</title>
        <authorList>
            <person name="Sirand-Pugnet P."/>
            <person name="Breton M."/>
            <person name="Dordet-Frisoni E."/>
            <person name="Baranowski E."/>
            <person name="Barre A."/>
            <person name="Couture C."/>
            <person name="Dupuy V."/>
            <person name="Gaurivaud P."/>
            <person name="Jacob D."/>
            <person name="Lemaitre C."/>
            <person name="Manso-Silvan L."/>
            <person name="Nikolski M."/>
            <person name="Nouvel L.-X."/>
            <person name="Poumarat F."/>
            <person name="Tardy F."/>
            <person name="Thebault P."/>
            <person name="Theil S."/>
            <person name="Citti C."/>
            <person name="Thiaucourt F."/>
            <person name="Blanchard A."/>
        </authorList>
    </citation>
    <scope>NUCLEOTIDE SEQUENCE [LARGE SCALE GENOMIC DNA]</scope>
    <source>
        <strain evidence="8 9">NCTC 246</strain>
    </source>
</reference>
<dbReference type="InterPro" id="IPR029063">
    <property type="entry name" value="SAM-dependent_MTases_sf"/>
</dbReference>
<dbReference type="Proteomes" id="UP000028537">
    <property type="component" value="Unassembled WGS sequence"/>
</dbReference>
<dbReference type="eggNOG" id="COG0270">
    <property type="taxonomic scope" value="Bacteria"/>
</dbReference>
<accession>A0A084EZ26</accession>
<evidence type="ECO:0000256" key="1">
    <source>
        <dbReference type="ARBA" id="ARBA00022603"/>
    </source>
</evidence>
<evidence type="ECO:0000256" key="6">
    <source>
        <dbReference type="RuleBase" id="RU000416"/>
    </source>
</evidence>
<evidence type="ECO:0000256" key="2">
    <source>
        <dbReference type="ARBA" id="ARBA00022679"/>
    </source>
</evidence>
<dbReference type="PANTHER" id="PTHR46098:SF1">
    <property type="entry name" value="TRNA (CYTOSINE(38)-C(5))-METHYLTRANSFERASE"/>
    <property type="match status" value="1"/>
</dbReference>
<dbReference type="GO" id="GO:0009307">
    <property type="term" value="P:DNA restriction-modification system"/>
    <property type="evidence" value="ECO:0007669"/>
    <property type="project" value="UniProtKB-KW"/>
</dbReference>
<dbReference type="PROSITE" id="PS00095">
    <property type="entry name" value="C5_MTASE_2"/>
    <property type="match status" value="1"/>
</dbReference>
<dbReference type="Pfam" id="PF00145">
    <property type="entry name" value="DNA_methylase"/>
    <property type="match status" value="2"/>
</dbReference>
<keyword evidence="4" id="KW-0680">Restriction system</keyword>
<dbReference type="PROSITE" id="PS00094">
    <property type="entry name" value="C5_MTASE_1"/>
    <property type="match status" value="1"/>
</dbReference>
<keyword evidence="9" id="KW-1185">Reference proteome</keyword>
<evidence type="ECO:0000256" key="4">
    <source>
        <dbReference type="ARBA" id="ARBA00022747"/>
    </source>
</evidence>
<comment type="similarity">
    <text evidence="5 6">Belongs to the class I-like SAM-binding methyltransferase superfamily. C5-methyltransferase family.</text>
</comment>